<name>A0A3G6JA99_9CORY</name>
<reference evidence="1 2" key="1">
    <citation type="submission" date="2018-11" db="EMBL/GenBank/DDBJ databases">
        <authorList>
            <person name="Kleinhagauer T."/>
            <person name="Glaeser S.P."/>
            <person name="Spergser J."/>
            <person name="Ruckert C."/>
            <person name="Kaempfer P."/>
            <person name="Busse H.-J."/>
        </authorList>
    </citation>
    <scope>NUCLEOTIDE SEQUENCE [LARGE SCALE GENOMIC DNA]</scope>
    <source>
        <strain evidence="1 2">200CH</strain>
    </source>
</reference>
<accession>A0A3G6JA99</accession>
<dbReference type="Gene3D" id="1.10.8.290">
    <property type="entry name" value="uncharacterized protein sp1917 domain"/>
    <property type="match status" value="1"/>
</dbReference>
<evidence type="ECO:0000313" key="2">
    <source>
        <dbReference type="Proteomes" id="UP000269019"/>
    </source>
</evidence>
<dbReference type="InterPro" id="IPR023204">
    <property type="entry name" value="SP1917_dom_sf"/>
</dbReference>
<dbReference type="OrthoDB" id="3192540at2"/>
<organism evidence="1 2">
    <name type="scientific">Corynebacterium choanae</name>
    <dbReference type="NCBI Taxonomy" id="1862358"/>
    <lineage>
        <taxon>Bacteria</taxon>
        <taxon>Bacillati</taxon>
        <taxon>Actinomycetota</taxon>
        <taxon>Actinomycetes</taxon>
        <taxon>Mycobacteriales</taxon>
        <taxon>Corynebacteriaceae</taxon>
        <taxon>Corynebacterium</taxon>
    </lineage>
</organism>
<proteinExistence type="predicted"/>
<dbReference type="Proteomes" id="UP000269019">
    <property type="component" value="Chromosome"/>
</dbReference>
<gene>
    <name evidence="1" type="ORF">CCHOA_11760</name>
</gene>
<sequence>MAYDVTAAPFVDIYRLYLAKIERKGRTEAALRAALCWVTGLTDKSLQELLDEGVSVRDFFATAPMPEEATELITGTVCGVKLAEVTDPLMLDI</sequence>
<evidence type="ECO:0000313" key="1">
    <source>
        <dbReference type="EMBL" id="AZA14723.1"/>
    </source>
</evidence>
<dbReference type="EMBL" id="CP033896">
    <property type="protein sequence ID" value="AZA14723.1"/>
    <property type="molecule type" value="Genomic_DNA"/>
</dbReference>
<dbReference type="Pfam" id="PF09966">
    <property type="entry name" value="DUF2200"/>
    <property type="match status" value="1"/>
</dbReference>
<protein>
    <submittedName>
        <fullName evidence="1">Uncharacterized protein</fullName>
    </submittedName>
</protein>
<keyword evidence="2" id="KW-1185">Reference proteome</keyword>
<dbReference type="InterPro" id="IPR014580">
    <property type="entry name" value="UCP033199"/>
</dbReference>
<dbReference type="RefSeq" id="WP_123930442.1">
    <property type="nucleotide sequence ID" value="NZ_CP033896.1"/>
</dbReference>
<dbReference type="KEGG" id="ccho:CCHOA_11760"/>
<dbReference type="AlphaFoldDB" id="A0A3G6JA99"/>